<protein>
    <submittedName>
        <fullName evidence="12">Voltage-gated chloride channel</fullName>
    </submittedName>
</protein>
<dbReference type="GO" id="GO:0034707">
    <property type="term" value="C:chloride channel complex"/>
    <property type="evidence" value="ECO:0007669"/>
    <property type="project" value="UniProtKB-KW"/>
</dbReference>
<dbReference type="HOGENOM" id="CLU_015263_5_3_2"/>
<evidence type="ECO:0000256" key="4">
    <source>
        <dbReference type="ARBA" id="ARBA00022989"/>
    </source>
</evidence>
<gene>
    <name evidence="12" type="ordered locus">TUZN_1892</name>
</gene>
<accession>F2L4C0</accession>
<evidence type="ECO:0000256" key="6">
    <source>
        <dbReference type="ARBA" id="ARBA00023136"/>
    </source>
</evidence>
<feature type="transmembrane region" description="Helical" evidence="11">
    <location>
        <begin position="342"/>
        <end position="362"/>
    </location>
</feature>
<keyword evidence="5" id="KW-0406">Ion transport</keyword>
<feature type="transmembrane region" description="Helical" evidence="11">
    <location>
        <begin position="309"/>
        <end position="330"/>
    </location>
</feature>
<dbReference type="KEGG" id="tuz:TUZN_1892"/>
<organism evidence="12 13">
    <name type="scientific">Thermoproteus uzoniensis (strain 768-20)</name>
    <dbReference type="NCBI Taxonomy" id="999630"/>
    <lineage>
        <taxon>Archaea</taxon>
        <taxon>Thermoproteota</taxon>
        <taxon>Thermoprotei</taxon>
        <taxon>Thermoproteales</taxon>
        <taxon>Thermoproteaceae</taxon>
        <taxon>Thermoproteus</taxon>
    </lineage>
</organism>
<reference evidence="12 13" key="1">
    <citation type="journal article" date="2011" name="J. Bacteriol.">
        <title>Complete genome sequence of the thermoacidophilic crenarchaeon Thermoproteus uzoniensis 768-20.</title>
        <authorList>
            <person name="Mardanov A.V."/>
            <person name="Gumerov V.M."/>
            <person name="Beletsky A.V."/>
            <person name="Prokofeva M.I."/>
            <person name="Bonch-Osmolovskaya E.A."/>
            <person name="Ravin N.V."/>
            <person name="Skryabin K.G."/>
        </authorList>
    </citation>
    <scope>NUCLEOTIDE SEQUENCE [LARGE SCALE GENOMIC DNA]</scope>
    <source>
        <strain evidence="12 13">768-20</strain>
    </source>
</reference>
<keyword evidence="7" id="KW-0869">Chloride channel</keyword>
<keyword evidence="6 11" id="KW-0472">Membrane</keyword>
<dbReference type="InterPro" id="IPR001807">
    <property type="entry name" value="ClC"/>
</dbReference>
<feature type="transmembrane region" description="Helical" evidence="11">
    <location>
        <begin position="198"/>
        <end position="223"/>
    </location>
</feature>
<evidence type="ECO:0000256" key="3">
    <source>
        <dbReference type="ARBA" id="ARBA00022692"/>
    </source>
</evidence>
<dbReference type="STRING" id="999630.TUZN_1892"/>
<evidence type="ECO:0000313" key="13">
    <source>
        <dbReference type="Proteomes" id="UP000008138"/>
    </source>
</evidence>
<feature type="transmembrane region" description="Helical" evidence="11">
    <location>
        <begin position="400"/>
        <end position="422"/>
    </location>
</feature>
<evidence type="ECO:0000313" key="12">
    <source>
        <dbReference type="EMBL" id="AEA13352.1"/>
    </source>
</evidence>
<evidence type="ECO:0000256" key="5">
    <source>
        <dbReference type="ARBA" id="ARBA00023065"/>
    </source>
</evidence>
<evidence type="ECO:0000256" key="11">
    <source>
        <dbReference type="SAM" id="Phobius"/>
    </source>
</evidence>
<keyword evidence="4 11" id="KW-1133">Transmembrane helix</keyword>
<feature type="transmembrane region" description="Helical" evidence="11">
    <location>
        <begin position="270"/>
        <end position="289"/>
    </location>
</feature>
<dbReference type="eggNOG" id="arCOG02569">
    <property type="taxonomic scope" value="Archaea"/>
</dbReference>
<dbReference type="EMBL" id="CP002590">
    <property type="protein sequence ID" value="AEA13352.1"/>
    <property type="molecule type" value="Genomic_DNA"/>
</dbReference>
<dbReference type="PANTHER" id="PTHR43427:SF6">
    <property type="entry name" value="CHLORIDE CHANNEL PROTEIN CLC-E"/>
    <property type="match status" value="1"/>
</dbReference>
<feature type="transmembrane region" description="Helical" evidence="11">
    <location>
        <begin position="235"/>
        <end position="258"/>
    </location>
</feature>
<name>F2L4C0_THEU7</name>
<evidence type="ECO:0000256" key="10">
    <source>
        <dbReference type="SAM" id="MobiDB-lite"/>
    </source>
</evidence>
<keyword evidence="8" id="KW-0868">Chloride</keyword>
<dbReference type="AlphaFoldDB" id="F2L4C0"/>
<dbReference type="InterPro" id="IPR050368">
    <property type="entry name" value="ClC-type_chloride_channel"/>
</dbReference>
<dbReference type="PRINTS" id="PR00762">
    <property type="entry name" value="CLCHANNEL"/>
</dbReference>
<dbReference type="OrthoDB" id="89900at2157"/>
<evidence type="ECO:0000256" key="7">
    <source>
        <dbReference type="ARBA" id="ARBA00023173"/>
    </source>
</evidence>
<keyword evidence="13" id="KW-1185">Reference proteome</keyword>
<keyword evidence="9" id="KW-0407">Ion channel</keyword>
<evidence type="ECO:0000256" key="9">
    <source>
        <dbReference type="ARBA" id="ARBA00023303"/>
    </source>
</evidence>
<feature type="transmembrane region" description="Helical" evidence="11">
    <location>
        <begin position="161"/>
        <end position="186"/>
    </location>
</feature>
<dbReference type="GO" id="GO:0005254">
    <property type="term" value="F:chloride channel activity"/>
    <property type="evidence" value="ECO:0007669"/>
    <property type="project" value="UniProtKB-KW"/>
</dbReference>
<dbReference type="Proteomes" id="UP000008138">
    <property type="component" value="Chromosome"/>
</dbReference>
<evidence type="ECO:0000256" key="2">
    <source>
        <dbReference type="ARBA" id="ARBA00022448"/>
    </source>
</evidence>
<feature type="transmembrane region" description="Helical" evidence="11">
    <location>
        <begin position="66"/>
        <end position="87"/>
    </location>
</feature>
<dbReference type="PANTHER" id="PTHR43427">
    <property type="entry name" value="CHLORIDE CHANNEL PROTEIN CLC-E"/>
    <property type="match status" value="1"/>
</dbReference>
<reference key="2">
    <citation type="submission" date="2011-03" db="EMBL/GenBank/DDBJ databases">
        <title>Complete genome sequence of the thermoacidophilic crenarchaeon Thermoproteus uzoniensis 768-20.</title>
        <authorList>
            <person name="Mardanov A.V."/>
            <person name="Gumerov V.M."/>
            <person name="Beletsky A.V."/>
            <person name="Prokofeva M.I."/>
            <person name="Bonch-Osmolovskaya E.A."/>
            <person name="Ravin N.V."/>
            <person name="Skryabin K.G."/>
        </authorList>
    </citation>
    <scope>NUCLEOTIDE SEQUENCE</scope>
    <source>
        <strain>768-20</strain>
    </source>
</reference>
<evidence type="ECO:0000256" key="1">
    <source>
        <dbReference type="ARBA" id="ARBA00004141"/>
    </source>
</evidence>
<dbReference type="SUPFAM" id="SSF81340">
    <property type="entry name" value="Clc chloride channel"/>
    <property type="match status" value="1"/>
</dbReference>
<dbReference type="Pfam" id="PF00654">
    <property type="entry name" value="Voltage_CLC"/>
    <property type="match status" value="1"/>
</dbReference>
<dbReference type="GeneID" id="10361405"/>
<sequence length="471" mass="48250">MARPVAYLDGARYLARWLVLGLLVGVVSGLAALAFYYVLKLFEGIFLVSLVGSSASGVWPSASRYYLLPASAALGGALASLVIYSLAPEAEGSGTDFVIRAYHELQGRIRWIVAPVKIVATALTIGSGGSGGAEGPAAQYSASLSSFISDILKLSPEDRKVMVAVGMGAGIGAIFKAPIGGALLAAEALRRGGFETRVVYPALVASAASYAVFGGFTGYMPLLGLYAGSLRPIDFAVYAALGLVAGLAAIAYVEALSLARRAFGAMRARYVRPIAGMAIAGSIALLAPQVVGEGFAWVRLAEAGEFGKFYSPVLPTVALLALLPVLKILATAATVGSGGSGGLFAPAIFIGAFIGVDMWFLIHYMAPHASLQITPLVVVGIAAMLAAATKTPLSAMAMAVEMIGGVQLLPAVMVAVAVSYVVSWNYAIFNAPADSAGDGGRRPQPDSPGAALAQDLRPATGSLRRAAHPTL</sequence>
<evidence type="ECO:0000256" key="8">
    <source>
        <dbReference type="ARBA" id="ARBA00023214"/>
    </source>
</evidence>
<keyword evidence="2" id="KW-0813">Transport</keyword>
<feature type="transmembrane region" description="Helical" evidence="11">
    <location>
        <begin position="13"/>
        <end position="35"/>
    </location>
</feature>
<feature type="region of interest" description="Disordered" evidence="10">
    <location>
        <begin position="436"/>
        <end position="471"/>
    </location>
</feature>
<dbReference type="CDD" id="cd00400">
    <property type="entry name" value="Voltage_gated_ClC"/>
    <property type="match status" value="1"/>
</dbReference>
<proteinExistence type="predicted"/>
<comment type="subcellular location">
    <subcellularLocation>
        <location evidence="1">Membrane</location>
        <topology evidence="1">Multi-pass membrane protein</topology>
    </subcellularLocation>
</comment>
<dbReference type="RefSeq" id="WP_013680687.1">
    <property type="nucleotide sequence ID" value="NC_015315.1"/>
</dbReference>
<keyword evidence="3 11" id="KW-0812">Transmembrane</keyword>
<dbReference type="InterPro" id="IPR014743">
    <property type="entry name" value="Cl-channel_core"/>
</dbReference>
<feature type="transmembrane region" description="Helical" evidence="11">
    <location>
        <begin position="368"/>
        <end position="388"/>
    </location>
</feature>
<dbReference type="Gene3D" id="1.10.3080.10">
    <property type="entry name" value="Clc chloride channel"/>
    <property type="match status" value="1"/>
</dbReference>